<reference evidence="2" key="1">
    <citation type="submission" date="2023-08" db="EMBL/GenBank/DDBJ databases">
        <title>Black Yeasts Isolated from many extreme environments.</title>
        <authorList>
            <person name="Coleine C."/>
            <person name="Stajich J.E."/>
            <person name="Selbmann L."/>
        </authorList>
    </citation>
    <scope>NUCLEOTIDE SEQUENCE</scope>
    <source>
        <strain evidence="2">CCFEE 5810</strain>
    </source>
</reference>
<dbReference type="Proteomes" id="UP001310594">
    <property type="component" value="Unassembled WGS sequence"/>
</dbReference>
<sequence length="456" mass="50116">MGITRRGTFLFGVLSESWPDMQFVIDQQGKHSAFVRDATSIAGYARHFDMALGVPASAFNSRTAKMPMLPYGKKLLELQQQRIRPTSPFLLAHIEESKAEVKKGVPQPRPVHSMLQSVARQTKGRAKGAGFSKTLPPTELLSRLTSTLVETEPESNFDYLGFFMRCQEFIASLTTNFRDRLDMFPGDSGRPAGGQDIVHEVLWEAATAGEDEEAKKRTILYEVGPALEILMEEAGGPDAGVKAAFEASSGHLPKDCWPVNKKVKKGGLSVSTRSIFDAVRDQANPNRHDWIAAEKQVHAELEAQQDKWTNNGMARDVLLKKSEKFANTLFKKRGIPRRVDHVEDSGGRIKLHTSKLDESEIEQTLNRMQMVDQGLTLGELFPGGCHISPEGCLVANEPGDKSGDKSAQIAPKATVEIKAHAEPKAQSRQRSTADGLATVLSSTSARRRVANAFANL</sequence>
<accession>A0AAN8A352</accession>
<comment type="caution">
    <text evidence="2">The sequence shown here is derived from an EMBL/GenBank/DDBJ whole genome shotgun (WGS) entry which is preliminary data.</text>
</comment>
<evidence type="ECO:0000313" key="2">
    <source>
        <dbReference type="EMBL" id="KAK5700697.1"/>
    </source>
</evidence>
<proteinExistence type="predicted"/>
<evidence type="ECO:0000313" key="3">
    <source>
        <dbReference type="Proteomes" id="UP001310594"/>
    </source>
</evidence>
<gene>
    <name evidence="2" type="ORF">LTR97_005214</name>
</gene>
<evidence type="ECO:0000256" key="1">
    <source>
        <dbReference type="SAM" id="MobiDB-lite"/>
    </source>
</evidence>
<name>A0AAN8A352_9PEZI</name>
<dbReference type="EMBL" id="JAVRQU010000007">
    <property type="protein sequence ID" value="KAK5700697.1"/>
    <property type="molecule type" value="Genomic_DNA"/>
</dbReference>
<feature type="region of interest" description="Disordered" evidence="1">
    <location>
        <begin position="419"/>
        <end position="439"/>
    </location>
</feature>
<protein>
    <submittedName>
        <fullName evidence="2">Uncharacterized protein</fullName>
    </submittedName>
</protein>
<organism evidence="2 3">
    <name type="scientific">Elasticomyces elasticus</name>
    <dbReference type="NCBI Taxonomy" id="574655"/>
    <lineage>
        <taxon>Eukaryota</taxon>
        <taxon>Fungi</taxon>
        <taxon>Dikarya</taxon>
        <taxon>Ascomycota</taxon>
        <taxon>Pezizomycotina</taxon>
        <taxon>Dothideomycetes</taxon>
        <taxon>Dothideomycetidae</taxon>
        <taxon>Mycosphaerellales</taxon>
        <taxon>Teratosphaeriaceae</taxon>
        <taxon>Elasticomyces</taxon>
    </lineage>
</organism>
<dbReference type="AlphaFoldDB" id="A0AAN8A352"/>